<dbReference type="PANTHER" id="PTHR40661">
    <property type="match status" value="1"/>
</dbReference>
<dbReference type="Pfam" id="PF01381">
    <property type="entry name" value="HTH_3"/>
    <property type="match status" value="1"/>
</dbReference>
<dbReference type="InterPro" id="IPR001387">
    <property type="entry name" value="Cro/C1-type_HTH"/>
</dbReference>
<reference evidence="5" key="1">
    <citation type="journal article" date="2021" name="Proc. Natl. Acad. Sci. U.S.A.">
        <title>A Catalog of Tens of Thousands of Viruses from Human Metagenomes Reveals Hidden Associations with Chronic Diseases.</title>
        <authorList>
            <person name="Tisza M.J."/>
            <person name="Buck C.B."/>
        </authorList>
    </citation>
    <scope>NUCLEOTIDE SEQUENCE</scope>
    <source>
        <strain evidence="5">CtE6L85</strain>
    </source>
</reference>
<dbReference type="Gene3D" id="1.10.260.40">
    <property type="entry name" value="lambda repressor-like DNA-binding domains"/>
    <property type="match status" value="1"/>
</dbReference>
<dbReference type="CDD" id="cd00093">
    <property type="entry name" value="HTH_XRE"/>
    <property type="match status" value="1"/>
</dbReference>
<dbReference type="CDD" id="cd06529">
    <property type="entry name" value="S24_LexA-like"/>
    <property type="match status" value="1"/>
</dbReference>
<dbReference type="InterPro" id="IPR036286">
    <property type="entry name" value="LexA/Signal_pep-like_sf"/>
</dbReference>
<dbReference type="Pfam" id="PF00717">
    <property type="entry name" value="Peptidase_S24"/>
    <property type="match status" value="1"/>
</dbReference>
<accession>A0A8S5QR56</accession>
<dbReference type="InterPro" id="IPR015927">
    <property type="entry name" value="Peptidase_S24_S26A/B/C"/>
</dbReference>
<dbReference type="PROSITE" id="PS50943">
    <property type="entry name" value="HTH_CROC1"/>
    <property type="match status" value="1"/>
</dbReference>
<dbReference type="SMART" id="SM00530">
    <property type="entry name" value="HTH_XRE"/>
    <property type="match status" value="1"/>
</dbReference>
<evidence type="ECO:0000256" key="1">
    <source>
        <dbReference type="ARBA" id="ARBA00023015"/>
    </source>
</evidence>
<dbReference type="Gene3D" id="2.10.109.10">
    <property type="entry name" value="Umud Fragment, subunit A"/>
    <property type="match status" value="1"/>
</dbReference>
<dbReference type="InterPro" id="IPR010982">
    <property type="entry name" value="Lambda_DNA-bd_dom_sf"/>
</dbReference>
<proteinExistence type="predicted"/>
<keyword evidence="3" id="KW-0804">Transcription</keyword>
<dbReference type="SUPFAM" id="SSF47413">
    <property type="entry name" value="lambda repressor-like DNA-binding domains"/>
    <property type="match status" value="1"/>
</dbReference>
<dbReference type="GO" id="GO:0003677">
    <property type="term" value="F:DNA binding"/>
    <property type="evidence" value="ECO:0007669"/>
    <property type="project" value="UniProtKB-KW"/>
</dbReference>
<name>A0A8S5QR56_9CAUD</name>
<evidence type="ECO:0000256" key="3">
    <source>
        <dbReference type="ARBA" id="ARBA00023163"/>
    </source>
</evidence>
<organism evidence="5">
    <name type="scientific">Siphoviridae sp. ctE6L85</name>
    <dbReference type="NCBI Taxonomy" id="2826202"/>
    <lineage>
        <taxon>Viruses</taxon>
        <taxon>Duplodnaviria</taxon>
        <taxon>Heunggongvirae</taxon>
        <taxon>Uroviricota</taxon>
        <taxon>Caudoviricetes</taxon>
    </lineage>
</organism>
<keyword evidence="1" id="KW-0805">Transcription regulation</keyword>
<dbReference type="InterPro" id="IPR039418">
    <property type="entry name" value="LexA-like"/>
</dbReference>
<protein>
    <submittedName>
        <fullName evidence="5">Repressor protein CI</fullName>
    </submittedName>
</protein>
<evidence type="ECO:0000256" key="2">
    <source>
        <dbReference type="ARBA" id="ARBA00023125"/>
    </source>
</evidence>
<dbReference type="PANTHER" id="PTHR40661:SF1">
    <property type="entry name" value="HTH CRO_C1-TYPE DOMAIN-CONTAINING PROTEIN"/>
    <property type="match status" value="1"/>
</dbReference>
<evidence type="ECO:0000259" key="4">
    <source>
        <dbReference type="PROSITE" id="PS50943"/>
    </source>
</evidence>
<dbReference type="EMBL" id="BK015711">
    <property type="protein sequence ID" value="DAE21313.1"/>
    <property type="molecule type" value="Genomic_DNA"/>
</dbReference>
<dbReference type="SUPFAM" id="SSF51306">
    <property type="entry name" value="LexA/Signal peptidase"/>
    <property type="match status" value="1"/>
</dbReference>
<keyword evidence="2" id="KW-0238">DNA-binding</keyword>
<feature type="domain" description="HTH cro/C1-type" evidence="4">
    <location>
        <begin position="7"/>
        <end position="61"/>
    </location>
</feature>
<evidence type="ECO:0000313" key="5">
    <source>
        <dbReference type="EMBL" id="DAE21313.1"/>
    </source>
</evidence>
<sequence length="268" mass="30031">MDFGQRLKNLRLERGYTQQDLSSAVGVSTVAVRSWEHNTKKPNMDALIALGRFLNTSIDTLLDIHPKGNEQNYAFILSPAEKRFLQDYRELDTHGKKIVNTVCSLEKERIDLVAKPKKRNNVIQLADTGRERYIPRYTTPSAAGTSVPLDGADFEMILVDSSVPDEADYAVNIQGNSMFPYIHDGDMVYVKKDAEMAIGDVGIFCVDGAMYCKQYYVDENGNLELVSANPKLRDTNVFVASDSGSSVKCYGKVLMGFKLELPDYLFEE</sequence>